<evidence type="ECO:0000256" key="1">
    <source>
        <dbReference type="SAM" id="MobiDB-lite"/>
    </source>
</evidence>
<feature type="compositionally biased region" description="Basic and acidic residues" evidence="1">
    <location>
        <begin position="26"/>
        <end position="40"/>
    </location>
</feature>
<name>A0A9W4GBF0_BLUGR</name>
<sequence>MVRETRKRRAKGNTSTNLPKYRKIRPRPDGDESDEGRCKPSDGVSVEKPQGHKLLEKGQLMPAGWRTDDGGTESQSFVALLAEQSKKNKQATAAVQEFLNLFTEHIDASSTRLHTHMEKLSHSCTEQEGDFLSAFQVAYALSRPSPASSRAADGLAFASLYPHFQALVANAQHSIQQCELLDHRISQVQTAELLGGLKWGEEHAEVEELLRLGQRLGRQKYEALIKGIDAPEAPSPQMERLYGPEQTVSSAAWGSVARKQMRALRKLLKATNSEG</sequence>
<gene>
    <name evidence="2" type="ORF">BGTH12_LOCUS822</name>
</gene>
<feature type="compositionally biased region" description="Basic residues" evidence="1">
    <location>
        <begin position="1"/>
        <end position="11"/>
    </location>
</feature>
<evidence type="ECO:0000313" key="3">
    <source>
        <dbReference type="Proteomes" id="UP000683417"/>
    </source>
</evidence>
<reference evidence="2" key="1">
    <citation type="submission" date="2020-10" db="EMBL/GenBank/DDBJ databases">
        <authorList>
            <person name="Muller C M."/>
        </authorList>
    </citation>
    <scope>NUCLEOTIDE SEQUENCE</scope>
    <source>
        <strain evidence="2">THUN-12</strain>
    </source>
</reference>
<feature type="region of interest" description="Disordered" evidence="1">
    <location>
        <begin position="1"/>
        <end position="69"/>
    </location>
</feature>
<dbReference type="Proteomes" id="UP000683417">
    <property type="component" value="Unassembled WGS sequence"/>
</dbReference>
<comment type="caution">
    <text evidence="2">The sequence shown here is derived from an EMBL/GenBank/DDBJ whole genome shotgun (WGS) entry which is preliminary data.</text>
</comment>
<dbReference type="AlphaFoldDB" id="A0A9W4GBF0"/>
<organism evidence="2 3">
    <name type="scientific">Blumeria graminis f. sp. triticale</name>
    <dbReference type="NCBI Taxonomy" id="1689686"/>
    <lineage>
        <taxon>Eukaryota</taxon>
        <taxon>Fungi</taxon>
        <taxon>Dikarya</taxon>
        <taxon>Ascomycota</taxon>
        <taxon>Pezizomycotina</taxon>
        <taxon>Leotiomycetes</taxon>
        <taxon>Erysiphales</taxon>
        <taxon>Erysiphaceae</taxon>
        <taxon>Blumeria</taxon>
    </lineage>
</organism>
<protein>
    <submittedName>
        <fullName evidence="2">BgTH12-03580</fullName>
    </submittedName>
</protein>
<evidence type="ECO:0000313" key="2">
    <source>
        <dbReference type="EMBL" id="CAD6499464.1"/>
    </source>
</evidence>
<proteinExistence type="predicted"/>
<dbReference type="EMBL" id="CAJHIT010000002">
    <property type="protein sequence ID" value="CAD6499464.1"/>
    <property type="molecule type" value="Genomic_DNA"/>
</dbReference>
<accession>A0A9W4GBF0</accession>